<dbReference type="Gene3D" id="2.130.10.30">
    <property type="entry name" value="Regulator of chromosome condensation 1/beta-lactamase-inhibitor protein II"/>
    <property type="match status" value="1"/>
</dbReference>
<feature type="compositionally biased region" description="Basic and acidic residues" evidence="22">
    <location>
        <begin position="709"/>
        <end position="718"/>
    </location>
</feature>
<dbReference type="PANTHER" id="PTHR45622:SF75">
    <property type="entry name" value="X-LINKED RETINITIS PIGMENTOSA GTPASE REGULATOR"/>
    <property type="match status" value="1"/>
</dbReference>
<feature type="compositionally biased region" description="Polar residues" evidence="22">
    <location>
        <begin position="770"/>
        <end position="785"/>
    </location>
</feature>
<dbReference type="GO" id="GO:0005929">
    <property type="term" value="C:cilium"/>
    <property type="evidence" value="ECO:0007669"/>
    <property type="project" value="UniProtKB-ARBA"/>
</dbReference>
<feature type="compositionally biased region" description="Acidic residues" evidence="22">
    <location>
        <begin position="1464"/>
        <end position="1473"/>
    </location>
</feature>
<dbReference type="InterPro" id="IPR009091">
    <property type="entry name" value="RCC1/BLIP-II"/>
</dbReference>
<evidence type="ECO:0000256" key="10">
    <source>
        <dbReference type="ARBA" id="ARBA00022737"/>
    </source>
</evidence>
<feature type="region of interest" description="Disordered" evidence="22">
    <location>
        <begin position="497"/>
        <end position="1020"/>
    </location>
</feature>
<feature type="compositionally biased region" description="Basic and acidic residues" evidence="22">
    <location>
        <begin position="622"/>
        <end position="635"/>
    </location>
</feature>
<dbReference type="PROSITE" id="PS50012">
    <property type="entry name" value="RCC1_3"/>
    <property type="match status" value="6"/>
</dbReference>
<feature type="compositionally biased region" description="Basic and acidic residues" evidence="22">
    <location>
        <begin position="1450"/>
        <end position="1462"/>
    </location>
</feature>
<sequence>MTGETDTEIPETGAVFTFGKSKIANNVPSRLWLKNDIPVHVSCGQSHSAFVTEQGRLFVFGNNNRGQLGLQTKGPVNKPTCVKVLKGERAQFVACGTDHTLVNTSQGEIFAAGGNSDGQLGLGHCNDSISFQRLHPFCDYTPIKLLSAGGHTSAALTEDGRLFLWGDNSVGQLGLGNDSHALLPKELKLGQTIQWVSCGYRHSALVTDNGDVFTFGESADGRLGLSVHQLANHSEPQRVESLQGVLQVACGGKHTLALTEDDLYSFGRGEFGQLGLGTLMFLADTPVAVGHFRKGRVTHVTCGENHSALITDSGLLYTFGDGRHGKLGLGDENFTNQFTPTVCQRFFDYSVMTVACGSSHMLVFARPRQQESEEVCLEDEDVTYSYLDRCYSSMLQGQPLEHIPDPAPALALQPTFLPSSLPTSHRWSLSTRARRRQRESSSAQFGPEFCNLPPPTTGFTALALTGNIFHPRSPTDTPKRFKTEAFVESASTSITLPARTTPLTQITNNEEDCHSVGTSENSISDKTHEENKHSGMVENIPQQSPPTKVQAGSVSHSSVTESPPSRNLKNKKPRSGDPKNPAMAEEHSSVTASQSKMQSKTYKKTIQSTKNKSKSQVVEVRLSSDRMSAKEKEGSSETSSTNIDPRDKISKVDKYSKVQHTDSRGQEVTALAEMEKKPKSSPTEIQKTFSRSSPVQEVKQVRTTPTKVQEVKSPKIKEMGIPVGTTKRAKSPVKVQNVPSGTIEVSKVESTPQADAQRDIEASLGKAQEVRSTLINTQELGNSTPVKIPAKMQNTSKKGKEKNDVDTEESSSELKPKKAKKKRSDKETAPMSETAPKTPSPLSVSKPKRISKAKKGKPVESKNSNFQLKHAMPAQEKIEIKRENDSKIPQNSDISFPPIKNQKSVGTAEKSQSASNLQPDQKHSQSLTDKVLTEPKHEFPSIKSLAPERGHSFSSLWSNNQSATNKSSTTKETESSSGKLLSPSSASPQHKQSPLIENKFTRKTVEHKEPDRMPQAEPGIMGSVVSSLPAMGIASAAPLLIKAAEVLSETQPEPSIEMSSHVSVSKDTSGSNILLEQEVDQDSTVQDVSAIKERDGRIIRQQSAQDQNELVSNENEMSGDGKIEEEEHVKYTETEREEEGCEEESLVEEEDELEEVGQEEENNAVEDEEERESKNYEDRGESAQQGEEESEEERSEAAREEEDDSNSGQSSKSEGEMSKGEESGDETEREEGEQSEGQEKEECEDGETDEKEEEDEESGGEDKEDERESWDEGSEREVEEEEKTDAKEEQEGESSNEEKTDEQSESDNDQKNERSDEEEAESEEKDESKEEEEENETVEGEGGQEEKGEEGSEEEDEVGNEDEDENQEEESDHEEEDESRNQAKEEEEEEENNEEEEGEEDKEEEVDEEENNEELKDKKDGVTNKSEEEESVREKEERQNEVEAEDEEKMSETDGDGEKQEGDQQIEEEDGEKEENKKEGEMDTGEEKFREEENLDILEKQETERGDEDDETDKLNEMEEENNEEEGGHEEEAEEEEIDQKEENKTTERSQRKQRETNEEEKEGGEEAEEEEEEEAEQKNKNIKTKKNRRKQRETSEEEEEQEEESEEEEEEAEQEEKNIKTEKNRRKSRETSEEEEEQEEESEEEEEEEEIEQKEKNIELESSEEEEEQSEGDDEEEEEEETEHKEKNNKKDKHESNEEEEQEEEGEEEEEEETERKEENIKNKRKQRETSEEEEEQEEETEEEEEEGEEQEAEEEEEGEEEEQEEENTKKVPKQKAKPDALPPRRQTNAQRDRQKTRQRHQQNVKGKKQTASGAQDPQFWNNVLPQYLNLK</sequence>
<organism evidence="24 25">
    <name type="scientific">Cyprinus carpio</name>
    <name type="common">Common carp</name>
    <dbReference type="NCBI Taxonomy" id="7962"/>
    <lineage>
        <taxon>Eukaryota</taxon>
        <taxon>Metazoa</taxon>
        <taxon>Chordata</taxon>
        <taxon>Craniata</taxon>
        <taxon>Vertebrata</taxon>
        <taxon>Euteleostomi</taxon>
        <taxon>Actinopterygii</taxon>
        <taxon>Neopterygii</taxon>
        <taxon>Teleostei</taxon>
        <taxon>Ostariophysi</taxon>
        <taxon>Cypriniformes</taxon>
        <taxon>Cyprinidae</taxon>
        <taxon>Cyprininae</taxon>
        <taxon>Cyprinus</taxon>
    </lineage>
</organism>
<evidence type="ECO:0000256" key="14">
    <source>
        <dbReference type="ARBA" id="ARBA00023069"/>
    </source>
</evidence>
<dbReference type="GO" id="GO:0005794">
    <property type="term" value="C:Golgi apparatus"/>
    <property type="evidence" value="ECO:0007669"/>
    <property type="project" value="UniProtKB-SubCell"/>
</dbReference>
<dbReference type="PROSITE" id="PS00626">
    <property type="entry name" value="RCC1_2"/>
    <property type="match status" value="4"/>
</dbReference>
<feature type="compositionally biased region" description="Acidic residues" evidence="22">
    <location>
        <begin position="1385"/>
        <end position="1412"/>
    </location>
</feature>
<feature type="compositionally biased region" description="Acidic residues" evidence="22">
    <location>
        <begin position="1558"/>
        <end position="1576"/>
    </location>
</feature>
<evidence type="ECO:0000256" key="8">
    <source>
        <dbReference type="ARBA" id="ARBA00022606"/>
    </source>
</evidence>
<keyword evidence="12" id="KW-0282">Flagellum</keyword>
<feature type="domain" description="RCC1-like" evidence="23">
    <location>
        <begin position="34"/>
        <end position="277"/>
    </location>
</feature>
<dbReference type="Pfam" id="PF00415">
    <property type="entry name" value="RCC1"/>
    <property type="match status" value="1"/>
</dbReference>
<keyword evidence="25" id="KW-1185">Reference proteome</keyword>
<evidence type="ECO:0000313" key="25">
    <source>
        <dbReference type="Proteomes" id="UP000694427"/>
    </source>
</evidence>
<dbReference type="GO" id="GO:0005813">
    <property type="term" value="C:centrosome"/>
    <property type="evidence" value="ECO:0007669"/>
    <property type="project" value="UniProtKB-SubCell"/>
</dbReference>
<evidence type="ECO:0000256" key="4">
    <source>
        <dbReference type="ARBA" id="ARBA00004611"/>
    </source>
</evidence>
<keyword evidence="18" id="KW-0636">Prenylation</keyword>
<feature type="compositionally biased region" description="Acidic residues" evidence="22">
    <location>
        <begin position="1186"/>
        <end position="1205"/>
    </location>
</feature>
<evidence type="ECO:0000256" key="13">
    <source>
        <dbReference type="ARBA" id="ARBA00023034"/>
    </source>
</evidence>
<feature type="compositionally biased region" description="Acidic residues" evidence="22">
    <location>
        <begin position="1223"/>
        <end position="1283"/>
    </location>
</feature>
<keyword evidence="15" id="KW-0206">Cytoskeleton</keyword>
<comment type="subcellular location">
    <subcellularLocation>
        <location evidence="1">Cytoplasm</location>
        <location evidence="1">Cytoskeleton</location>
        <location evidence="1">Cilium basal body</location>
    </subcellularLocation>
    <subcellularLocation>
        <location evidence="4">Cytoplasm</location>
        <location evidence="4">Cytoskeleton</location>
        <location evidence="4">Flagellum axoneme</location>
    </subcellularLocation>
    <subcellularLocation>
        <location evidence="2">Cytoplasm</location>
        <location evidence="2">Cytoskeleton</location>
        <location evidence="2">Microtubule organizing center</location>
        <location evidence="2">Centrosome</location>
    </subcellularLocation>
    <subcellularLocation>
        <location evidence="3">Golgi apparatus</location>
    </subcellularLocation>
</comment>
<evidence type="ECO:0000256" key="2">
    <source>
        <dbReference type="ARBA" id="ARBA00004300"/>
    </source>
</evidence>
<evidence type="ECO:0000256" key="18">
    <source>
        <dbReference type="ARBA" id="ARBA00023289"/>
    </source>
</evidence>
<keyword evidence="10" id="KW-0677">Repeat</keyword>
<keyword evidence="17" id="KW-0449">Lipoprotein</keyword>
<reference evidence="24" key="2">
    <citation type="submission" date="2025-09" db="UniProtKB">
        <authorList>
            <consortium name="Ensembl"/>
        </authorList>
    </citation>
    <scope>IDENTIFICATION</scope>
</reference>
<evidence type="ECO:0000256" key="12">
    <source>
        <dbReference type="ARBA" id="ARBA00022846"/>
    </source>
</evidence>
<keyword evidence="6" id="KW-0963">Cytoplasm</keyword>
<feature type="compositionally biased region" description="Basic and acidic residues" evidence="22">
    <location>
        <begin position="1171"/>
        <end position="1181"/>
    </location>
</feature>
<keyword evidence="13" id="KW-0333">Golgi apparatus</keyword>
<keyword evidence="8" id="KW-0716">Sensory transduction</keyword>
<feature type="compositionally biased region" description="Basic and acidic residues" evidence="22">
    <location>
        <begin position="931"/>
        <end position="951"/>
    </location>
</feature>
<feature type="compositionally biased region" description="Basic and acidic residues" evidence="22">
    <location>
        <begin position="1474"/>
        <end position="1504"/>
    </location>
</feature>
<feature type="repeat" description="RCC1" evidence="21">
    <location>
        <begin position="210"/>
        <end position="261"/>
    </location>
</feature>
<name>A0A8C1KXI6_CYPCA</name>
<keyword evidence="11" id="KW-0970">Cilium biogenesis/degradation</keyword>
<feature type="compositionally biased region" description="Basic and acidic residues" evidence="22">
    <location>
        <begin position="1296"/>
        <end position="1314"/>
    </location>
</feature>
<dbReference type="FunFam" id="2.130.10.30:FF:000013">
    <property type="entry name" value="Retinitis pigmentosa GTPase regulator isoform 1"/>
    <property type="match status" value="1"/>
</dbReference>
<feature type="compositionally biased region" description="Basic and acidic residues" evidence="22">
    <location>
        <begin position="999"/>
        <end position="1014"/>
    </location>
</feature>
<keyword evidence="14" id="KW-0969">Cilium</keyword>
<feature type="region of interest" description="Disordered" evidence="22">
    <location>
        <begin position="1094"/>
        <end position="1833"/>
    </location>
</feature>
<feature type="compositionally biased region" description="Polar residues" evidence="22">
    <location>
        <begin position="952"/>
        <end position="965"/>
    </location>
</feature>
<dbReference type="SUPFAM" id="SSF50985">
    <property type="entry name" value="RCC1/BLIP-II"/>
    <property type="match status" value="1"/>
</dbReference>
<dbReference type="Ensembl" id="ENSCCRT00010057887.1">
    <property type="protein sequence ID" value="ENSCCRP00010052803.1"/>
    <property type="gene ID" value="ENSCCRG00010022356.1"/>
</dbReference>
<feature type="compositionally biased region" description="Acidic residues" evidence="22">
    <location>
        <begin position="1698"/>
        <end position="1714"/>
    </location>
</feature>
<keyword evidence="16" id="KW-0966">Cell projection</keyword>
<feature type="compositionally biased region" description="Basic and acidic residues" evidence="22">
    <location>
        <begin position="1541"/>
        <end position="1557"/>
    </location>
</feature>
<dbReference type="GO" id="GO:0030030">
    <property type="term" value="P:cell projection organization"/>
    <property type="evidence" value="ECO:0007669"/>
    <property type="project" value="UniProtKB-KW"/>
</dbReference>
<dbReference type="Pfam" id="PF25390">
    <property type="entry name" value="WD40_RLD"/>
    <property type="match status" value="1"/>
</dbReference>
<feature type="compositionally biased region" description="Acidic residues" evidence="22">
    <location>
        <begin position="1662"/>
        <end position="1682"/>
    </location>
</feature>
<keyword evidence="9" id="KW-0344">Guanine-nucleotide releasing factor</keyword>
<feature type="compositionally biased region" description="Polar residues" evidence="22">
    <location>
        <begin position="589"/>
        <end position="616"/>
    </location>
</feature>
<dbReference type="InterPro" id="IPR051709">
    <property type="entry name" value="Ub-ligase/GTPase-reg"/>
</dbReference>
<evidence type="ECO:0000256" key="9">
    <source>
        <dbReference type="ARBA" id="ARBA00022658"/>
    </source>
</evidence>
<feature type="compositionally biased region" description="Basic and acidic residues" evidence="22">
    <location>
        <begin position="644"/>
        <end position="665"/>
    </location>
</feature>
<feature type="compositionally biased region" description="Polar residues" evidence="22">
    <location>
        <begin position="1811"/>
        <end position="1826"/>
    </location>
</feature>
<feature type="compositionally biased region" description="Acidic residues" evidence="22">
    <location>
        <begin position="1135"/>
        <end position="1170"/>
    </location>
</feature>
<accession>A0A8C1KXI6</accession>
<evidence type="ECO:0000256" key="6">
    <source>
        <dbReference type="ARBA" id="ARBA00022490"/>
    </source>
</evidence>
<feature type="repeat" description="RCC1" evidence="21">
    <location>
        <begin position="314"/>
        <end position="367"/>
    </location>
</feature>
<dbReference type="PANTHER" id="PTHR45622">
    <property type="entry name" value="UBIQUITIN-PROTEIN LIGASE E3A-RELATED"/>
    <property type="match status" value="1"/>
</dbReference>
<dbReference type="GO" id="GO:0007601">
    <property type="term" value="P:visual perception"/>
    <property type="evidence" value="ECO:0007669"/>
    <property type="project" value="UniProtKB-KW"/>
</dbReference>
<evidence type="ECO:0000256" key="16">
    <source>
        <dbReference type="ARBA" id="ARBA00023273"/>
    </source>
</evidence>
<evidence type="ECO:0000256" key="1">
    <source>
        <dbReference type="ARBA" id="ARBA00004120"/>
    </source>
</evidence>
<feature type="compositionally biased region" description="Acidic residues" evidence="22">
    <location>
        <begin position="1351"/>
        <end position="1378"/>
    </location>
</feature>
<dbReference type="PRINTS" id="PR00633">
    <property type="entry name" value="RCCNDNSATION"/>
</dbReference>
<feature type="compositionally biased region" description="Basic and acidic residues" evidence="22">
    <location>
        <begin position="1119"/>
        <end position="1134"/>
    </location>
</feature>
<evidence type="ECO:0000256" key="11">
    <source>
        <dbReference type="ARBA" id="ARBA00022794"/>
    </source>
</evidence>
<feature type="compositionally biased region" description="Polar residues" evidence="22">
    <location>
        <begin position="680"/>
        <end position="707"/>
    </location>
</feature>
<feature type="compositionally biased region" description="Basic residues" evidence="22">
    <location>
        <begin position="1798"/>
        <end position="1810"/>
    </location>
</feature>
<feature type="repeat" description="RCC1" evidence="21">
    <location>
        <begin position="160"/>
        <end position="209"/>
    </location>
</feature>
<feature type="compositionally biased region" description="Acidic residues" evidence="22">
    <location>
        <begin position="1633"/>
        <end position="1653"/>
    </location>
</feature>
<feature type="compositionally biased region" description="Basic residues" evidence="22">
    <location>
        <begin position="846"/>
        <end position="856"/>
    </location>
</feature>
<evidence type="ECO:0000313" key="24">
    <source>
        <dbReference type="Ensembl" id="ENSCCRP00010052803.1"/>
    </source>
</evidence>
<feature type="compositionally biased region" description="Basic and acidic residues" evidence="22">
    <location>
        <begin position="1213"/>
        <end position="1222"/>
    </location>
</feature>
<feature type="repeat" description="RCC1" evidence="21">
    <location>
        <begin position="261"/>
        <end position="313"/>
    </location>
</feature>
<evidence type="ECO:0000256" key="21">
    <source>
        <dbReference type="PROSITE-ProRule" id="PRU00235"/>
    </source>
</evidence>
<dbReference type="Proteomes" id="UP000694427">
    <property type="component" value="Unplaced"/>
</dbReference>
<feature type="compositionally biased region" description="Polar residues" evidence="22">
    <location>
        <begin position="901"/>
        <end position="928"/>
    </location>
</feature>
<evidence type="ECO:0000256" key="15">
    <source>
        <dbReference type="ARBA" id="ARBA00023212"/>
    </source>
</evidence>
<dbReference type="InterPro" id="IPR058923">
    <property type="entry name" value="RCC1-like_dom"/>
</dbReference>
<feature type="compositionally biased region" description="Low complexity" evidence="22">
    <location>
        <begin position="975"/>
        <end position="988"/>
    </location>
</feature>
<evidence type="ECO:0000256" key="3">
    <source>
        <dbReference type="ARBA" id="ARBA00004555"/>
    </source>
</evidence>
<evidence type="ECO:0000256" key="5">
    <source>
        <dbReference type="ARBA" id="ARBA00022481"/>
    </source>
</evidence>
<feature type="repeat" description="RCC1" evidence="21">
    <location>
        <begin position="55"/>
        <end position="106"/>
    </location>
</feature>
<protein>
    <recommendedName>
        <fullName evidence="20">X-linked retinitis pigmentosa GTPase regulator</fullName>
    </recommendedName>
</protein>
<feature type="compositionally biased region" description="Acidic residues" evidence="22">
    <location>
        <begin position="1315"/>
        <end position="1343"/>
    </location>
</feature>
<feature type="compositionally biased region" description="Basic residues" evidence="22">
    <location>
        <begin position="1581"/>
        <end position="1592"/>
    </location>
</feature>
<feature type="compositionally biased region" description="Basic and acidic residues" evidence="22">
    <location>
        <begin position="1413"/>
        <end position="1441"/>
    </location>
</feature>
<keyword evidence="19" id="KW-0844">Vision</keyword>
<feature type="compositionally biased region" description="Polar residues" evidence="22">
    <location>
        <begin position="540"/>
        <end position="567"/>
    </location>
</feature>
<evidence type="ECO:0000256" key="17">
    <source>
        <dbReference type="ARBA" id="ARBA00023288"/>
    </source>
</evidence>
<feature type="compositionally biased region" description="Acidic residues" evidence="22">
    <location>
        <begin position="1596"/>
        <end position="1615"/>
    </location>
</feature>
<dbReference type="InterPro" id="IPR000408">
    <property type="entry name" value="Reg_chr_condens"/>
</dbReference>
<feature type="repeat" description="RCC1" evidence="21">
    <location>
        <begin position="107"/>
        <end position="159"/>
    </location>
</feature>
<keyword evidence="5" id="KW-0488">Methylation</keyword>
<evidence type="ECO:0000256" key="20">
    <source>
        <dbReference type="ARBA" id="ARBA00073293"/>
    </source>
</evidence>
<proteinExistence type="predicted"/>
<feature type="compositionally biased region" description="Polar residues" evidence="22">
    <location>
        <begin position="1100"/>
        <end position="1116"/>
    </location>
</feature>
<dbReference type="GO" id="GO:0005085">
    <property type="term" value="F:guanyl-nucleotide exchange factor activity"/>
    <property type="evidence" value="ECO:0007669"/>
    <property type="project" value="UniProtKB-KW"/>
</dbReference>
<reference evidence="24" key="1">
    <citation type="submission" date="2025-08" db="UniProtKB">
        <authorList>
            <consortium name="Ensembl"/>
        </authorList>
    </citation>
    <scope>IDENTIFICATION</scope>
</reference>
<evidence type="ECO:0000259" key="23">
    <source>
        <dbReference type="Pfam" id="PF25390"/>
    </source>
</evidence>
<feature type="compositionally biased region" description="Acidic residues" evidence="22">
    <location>
        <begin position="1505"/>
        <end position="1540"/>
    </location>
</feature>
<feature type="compositionally biased region" description="Basic and acidic residues" evidence="22">
    <location>
        <begin position="876"/>
        <end position="886"/>
    </location>
</feature>
<evidence type="ECO:0000256" key="7">
    <source>
        <dbReference type="ARBA" id="ARBA00022553"/>
    </source>
</evidence>
<evidence type="ECO:0000256" key="22">
    <source>
        <dbReference type="SAM" id="MobiDB-lite"/>
    </source>
</evidence>
<evidence type="ECO:0000256" key="19">
    <source>
        <dbReference type="ARBA" id="ARBA00023305"/>
    </source>
</evidence>
<feature type="compositionally biased region" description="Basic and acidic residues" evidence="22">
    <location>
        <begin position="523"/>
        <end position="535"/>
    </location>
</feature>
<feature type="compositionally biased region" description="Acidic residues" evidence="22">
    <location>
        <begin position="1732"/>
        <end position="1767"/>
    </location>
</feature>
<keyword evidence="7" id="KW-0597">Phosphoprotein</keyword>